<dbReference type="Proteomes" id="UP000218231">
    <property type="component" value="Unassembled WGS sequence"/>
</dbReference>
<proteinExistence type="predicted"/>
<dbReference type="AlphaFoldDB" id="A0A2A2LDI7"/>
<gene>
    <name evidence="1" type="ORF">WR25_19434</name>
</gene>
<comment type="caution">
    <text evidence="1">The sequence shown here is derived from an EMBL/GenBank/DDBJ whole genome shotgun (WGS) entry which is preliminary data.</text>
</comment>
<evidence type="ECO:0000313" key="2">
    <source>
        <dbReference type="Proteomes" id="UP000218231"/>
    </source>
</evidence>
<name>A0A2A2LDI7_9BILA</name>
<sequence length="92" mass="10484">MQDNSNELLEEPGAVRIVRRKAIAEEDPQFVFIAAGFLVDLSHSNLQSIQQVDVENVDDLLDDRIRQVVMVRDQLQRLLRKIVTLQISDAGK</sequence>
<evidence type="ECO:0000313" key="1">
    <source>
        <dbReference type="EMBL" id="PAV84331.1"/>
    </source>
</evidence>
<dbReference type="EMBL" id="LIAE01006869">
    <property type="protein sequence ID" value="PAV84331.1"/>
    <property type="molecule type" value="Genomic_DNA"/>
</dbReference>
<reference evidence="1 2" key="1">
    <citation type="journal article" date="2017" name="Curr. Biol.">
        <title>Genome architecture and evolution of a unichromosomal asexual nematode.</title>
        <authorList>
            <person name="Fradin H."/>
            <person name="Zegar C."/>
            <person name="Gutwein M."/>
            <person name="Lucas J."/>
            <person name="Kovtun M."/>
            <person name="Corcoran D."/>
            <person name="Baugh L.R."/>
            <person name="Kiontke K."/>
            <person name="Gunsalus K."/>
            <person name="Fitch D.H."/>
            <person name="Piano F."/>
        </authorList>
    </citation>
    <scope>NUCLEOTIDE SEQUENCE [LARGE SCALE GENOMIC DNA]</scope>
    <source>
        <strain evidence="1">PF1309</strain>
    </source>
</reference>
<organism evidence="1 2">
    <name type="scientific">Diploscapter pachys</name>
    <dbReference type="NCBI Taxonomy" id="2018661"/>
    <lineage>
        <taxon>Eukaryota</taxon>
        <taxon>Metazoa</taxon>
        <taxon>Ecdysozoa</taxon>
        <taxon>Nematoda</taxon>
        <taxon>Chromadorea</taxon>
        <taxon>Rhabditida</taxon>
        <taxon>Rhabditina</taxon>
        <taxon>Rhabditomorpha</taxon>
        <taxon>Rhabditoidea</taxon>
        <taxon>Rhabditidae</taxon>
        <taxon>Diploscapter</taxon>
    </lineage>
</organism>
<keyword evidence="2" id="KW-1185">Reference proteome</keyword>
<accession>A0A2A2LDI7</accession>
<protein>
    <submittedName>
        <fullName evidence="1">Uncharacterized protein</fullName>
    </submittedName>
</protein>